<dbReference type="OrthoDB" id="4928074at2759"/>
<comment type="caution">
    <text evidence="2">The sequence shown here is derived from an EMBL/GenBank/DDBJ whole genome shotgun (WGS) entry which is preliminary data.</text>
</comment>
<feature type="signal peptide" evidence="1">
    <location>
        <begin position="1"/>
        <end position="17"/>
    </location>
</feature>
<organism evidence="2 3">
    <name type="scientific">Metarhizium robertsii</name>
    <dbReference type="NCBI Taxonomy" id="568076"/>
    <lineage>
        <taxon>Eukaryota</taxon>
        <taxon>Fungi</taxon>
        <taxon>Dikarya</taxon>
        <taxon>Ascomycota</taxon>
        <taxon>Pezizomycotina</taxon>
        <taxon>Sordariomycetes</taxon>
        <taxon>Hypocreomycetidae</taxon>
        <taxon>Hypocreales</taxon>
        <taxon>Clavicipitaceae</taxon>
        <taxon>Metarhizium</taxon>
    </lineage>
</organism>
<evidence type="ECO:0000313" key="3">
    <source>
        <dbReference type="Proteomes" id="UP000030151"/>
    </source>
</evidence>
<reference evidence="2 3" key="1">
    <citation type="submission" date="2014-02" db="EMBL/GenBank/DDBJ databases">
        <title>The genome sequence of the entomopathogenic fungus Metarhizium robertsii ARSEF 2575.</title>
        <authorList>
            <person name="Giuliano Garisto Donzelli B."/>
            <person name="Roe B.A."/>
            <person name="Macmil S.L."/>
            <person name="Krasnoff S.B."/>
            <person name="Gibson D.M."/>
        </authorList>
    </citation>
    <scope>NUCLEOTIDE SEQUENCE [LARGE SCALE GENOMIC DNA]</scope>
    <source>
        <strain evidence="2 3">ARSEF 2575</strain>
    </source>
</reference>
<name>A0A0A1UR55_9HYPO</name>
<dbReference type="eggNOG" id="ENOG502RP3E">
    <property type="taxonomic scope" value="Eukaryota"/>
</dbReference>
<dbReference type="HOGENOM" id="CLU_850154_0_0_1"/>
<dbReference type="AlphaFoldDB" id="A0A0A1UR55"/>
<dbReference type="EMBL" id="JELW01000029">
    <property type="protein sequence ID" value="EXU98089.1"/>
    <property type="molecule type" value="Genomic_DNA"/>
</dbReference>
<keyword evidence="1" id="KW-0732">Signal</keyword>
<gene>
    <name evidence="2" type="ORF">X797_008696</name>
</gene>
<dbReference type="Proteomes" id="UP000030151">
    <property type="component" value="Unassembled WGS sequence"/>
</dbReference>
<evidence type="ECO:0000256" key="1">
    <source>
        <dbReference type="SAM" id="SignalP"/>
    </source>
</evidence>
<protein>
    <submittedName>
        <fullName evidence="2">ETX/MTX2 toxin-like protein</fullName>
    </submittedName>
</protein>
<proteinExistence type="predicted"/>
<dbReference type="Gene3D" id="2.170.15.10">
    <property type="entry name" value="Proaerolysin, chain A, domain 3"/>
    <property type="match status" value="1"/>
</dbReference>
<accession>A0A0A1UR55</accession>
<evidence type="ECO:0000313" key="2">
    <source>
        <dbReference type="EMBL" id="EXU98089.1"/>
    </source>
</evidence>
<sequence>MKIYVTLVSVLAFAASAHPTADTGVNLHAIRQDDAGSYARSMLTDLEAAFTLNNASLPELGFTKEWQYICSPNIWTADQVAFWHTGTIRHDDVTSLTAYYVPHVETTATNTGRNKDVKMVVTKSTTTLQVETKGWTVSAKLSGTGGKKDVAGGAVEVSASYSNTKSNTHTETNTISHEAFCEPGYACRIETWAFHLGLYAKPAHWPYYQLWSLVYGYNDERYLCDMDVHLRDCDQFTDRLNKWCDPKDGGLLDDKGGYWVNMQPKYYDVEIKLPVYEENGFQPMSRVVLVSEPIAKRSRDVSEVAKVGTKKDITEAMAKGIKYQFLD</sequence>
<feature type="chain" id="PRO_5001980772" evidence="1">
    <location>
        <begin position="18"/>
        <end position="327"/>
    </location>
</feature>